<organism evidence="8 9">
    <name type="scientific">Candidatus Devosia phytovorans</name>
    <dbReference type="NCBI Taxonomy" id="3121372"/>
    <lineage>
        <taxon>Bacteria</taxon>
        <taxon>Pseudomonadati</taxon>
        <taxon>Pseudomonadota</taxon>
        <taxon>Alphaproteobacteria</taxon>
        <taxon>Hyphomicrobiales</taxon>
        <taxon>Devosiaceae</taxon>
        <taxon>Devosia</taxon>
    </lineage>
</organism>
<sequence length="198" mass="21409">MTHIAATDIIDVSADQKRLFIPALAGFYDTFAKPFAWTALRLAVGAVLAYEGWVKMNNPMALSGFVESLGFYPGWLWSPAMAAVNLVGGICIMLGLLTRPWALANTFMLGVTLWYHQINPYGPTFLTPEGMQFLATPEAAQYFTGAGMKQLADGGAKFLGTVQGKAIFASLFWTGACGLYAAFGGGAWSVDKRLKKEF</sequence>
<evidence type="ECO:0000256" key="6">
    <source>
        <dbReference type="ARBA" id="ARBA00023136"/>
    </source>
</evidence>
<evidence type="ECO:0000256" key="2">
    <source>
        <dbReference type="ARBA" id="ARBA00006679"/>
    </source>
</evidence>
<proteinExistence type="inferred from homology"/>
<dbReference type="InterPro" id="IPR051907">
    <property type="entry name" value="DoxX-like_oxidoreductase"/>
</dbReference>
<keyword evidence="6 7" id="KW-0472">Membrane</keyword>
<comment type="similarity">
    <text evidence="2">Belongs to the DoxX family.</text>
</comment>
<feature type="transmembrane region" description="Helical" evidence="7">
    <location>
        <begin position="167"/>
        <end position="190"/>
    </location>
</feature>
<dbReference type="Pfam" id="PF07681">
    <property type="entry name" value="DoxX"/>
    <property type="match status" value="1"/>
</dbReference>
<feature type="transmembrane region" description="Helical" evidence="7">
    <location>
        <begin position="35"/>
        <end position="54"/>
    </location>
</feature>
<keyword evidence="5 7" id="KW-1133">Transmembrane helix</keyword>
<keyword evidence="4 7" id="KW-0812">Transmembrane</keyword>
<evidence type="ECO:0000256" key="5">
    <source>
        <dbReference type="ARBA" id="ARBA00022989"/>
    </source>
</evidence>
<evidence type="ECO:0000313" key="9">
    <source>
        <dbReference type="Proteomes" id="UP001217476"/>
    </source>
</evidence>
<evidence type="ECO:0000313" key="8">
    <source>
        <dbReference type="EMBL" id="WEK05608.1"/>
    </source>
</evidence>
<evidence type="ECO:0000256" key="3">
    <source>
        <dbReference type="ARBA" id="ARBA00022475"/>
    </source>
</evidence>
<dbReference type="EMBL" id="CP119312">
    <property type="protein sequence ID" value="WEK05608.1"/>
    <property type="molecule type" value="Genomic_DNA"/>
</dbReference>
<dbReference type="Proteomes" id="UP001217476">
    <property type="component" value="Chromosome"/>
</dbReference>
<dbReference type="AlphaFoldDB" id="A0AAJ5VVE3"/>
<evidence type="ECO:0000256" key="7">
    <source>
        <dbReference type="SAM" id="Phobius"/>
    </source>
</evidence>
<protein>
    <submittedName>
        <fullName evidence="8">DoxX family protein</fullName>
    </submittedName>
</protein>
<feature type="transmembrane region" description="Helical" evidence="7">
    <location>
        <begin position="74"/>
        <end position="94"/>
    </location>
</feature>
<dbReference type="PANTHER" id="PTHR33452:SF1">
    <property type="entry name" value="INNER MEMBRANE PROTEIN YPHA-RELATED"/>
    <property type="match status" value="1"/>
</dbReference>
<feature type="transmembrane region" description="Helical" evidence="7">
    <location>
        <begin position="101"/>
        <end position="118"/>
    </location>
</feature>
<reference evidence="8" key="1">
    <citation type="submission" date="2023-03" db="EMBL/GenBank/DDBJ databases">
        <title>Andean soil-derived lignocellulolytic bacterial consortium as a source of novel taxa and putative plastic-active enzymes.</title>
        <authorList>
            <person name="Diaz-Garcia L."/>
            <person name="Chuvochina M."/>
            <person name="Feuerriegel G."/>
            <person name="Bunk B."/>
            <person name="Sproer C."/>
            <person name="Streit W.R."/>
            <person name="Rodriguez L.M."/>
            <person name="Overmann J."/>
            <person name="Jimenez D.J."/>
        </authorList>
    </citation>
    <scope>NUCLEOTIDE SEQUENCE</scope>
    <source>
        <strain evidence="8">MAG 4196</strain>
    </source>
</reference>
<dbReference type="GO" id="GO:0005886">
    <property type="term" value="C:plasma membrane"/>
    <property type="evidence" value="ECO:0007669"/>
    <property type="project" value="UniProtKB-SubCell"/>
</dbReference>
<keyword evidence="3" id="KW-1003">Cell membrane</keyword>
<gene>
    <name evidence="8" type="ORF">P0Y65_04955</name>
</gene>
<evidence type="ECO:0000256" key="4">
    <source>
        <dbReference type="ARBA" id="ARBA00022692"/>
    </source>
</evidence>
<evidence type="ECO:0000256" key="1">
    <source>
        <dbReference type="ARBA" id="ARBA00004651"/>
    </source>
</evidence>
<dbReference type="InterPro" id="IPR032808">
    <property type="entry name" value="DoxX"/>
</dbReference>
<dbReference type="PANTHER" id="PTHR33452">
    <property type="entry name" value="OXIDOREDUCTASE CATD-RELATED"/>
    <property type="match status" value="1"/>
</dbReference>
<accession>A0AAJ5VVE3</accession>
<comment type="subcellular location">
    <subcellularLocation>
        <location evidence="1">Cell membrane</location>
        <topology evidence="1">Multi-pass membrane protein</topology>
    </subcellularLocation>
</comment>
<name>A0AAJ5VVE3_9HYPH</name>